<dbReference type="InterPro" id="IPR036412">
    <property type="entry name" value="HAD-like_sf"/>
</dbReference>
<dbReference type="Gene3D" id="3.30.1240.10">
    <property type="match status" value="1"/>
</dbReference>
<dbReference type="InterPro" id="IPR000150">
    <property type="entry name" value="Cof"/>
</dbReference>
<dbReference type="GO" id="GO:0000287">
    <property type="term" value="F:magnesium ion binding"/>
    <property type="evidence" value="ECO:0007669"/>
    <property type="project" value="TreeGrafter"/>
</dbReference>
<dbReference type="RefSeq" id="WP_080024127.1">
    <property type="nucleotide sequence ID" value="NZ_LTAY01000103.1"/>
</dbReference>
<dbReference type="AlphaFoldDB" id="A0A1V4SMZ9"/>
<dbReference type="SFLD" id="SFLDS00003">
    <property type="entry name" value="Haloacid_Dehalogenase"/>
    <property type="match status" value="1"/>
</dbReference>
<evidence type="ECO:0000313" key="2">
    <source>
        <dbReference type="Proteomes" id="UP000191448"/>
    </source>
</evidence>
<dbReference type="GO" id="GO:0050308">
    <property type="term" value="F:sugar-phosphatase activity"/>
    <property type="evidence" value="ECO:0007669"/>
    <property type="project" value="UniProtKB-EC"/>
</dbReference>
<dbReference type="SUPFAM" id="SSF56784">
    <property type="entry name" value="HAD-like"/>
    <property type="match status" value="1"/>
</dbReference>
<dbReference type="PANTHER" id="PTHR10000">
    <property type="entry name" value="PHOSPHOSERINE PHOSPHATASE"/>
    <property type="match status" value="1"/>
</dbReference>
<protein>
    <submittedName>
        <fullName evidence="1">Sugar phosphatase YbiV</fullName>
        <ecNumber evidence="1">3.1.3.23</ecNumber>
    </submittedName>
</protein>
<sequence length="260" mass="29875">MIKLIATDMDGTLLDGEGNLPKDFIETFYELKNKGIKFIAASGRPYYTLYQNFDPVSDDITYIADNGAMVVENGKITSYEKMEEKVIKEVLKACEKIDNITVILCGLKRAYHKPCSKEALNEINKYYIKKNVIKDYSEIDDIIFKISILDLGKAKYNSFPIFKEKFDKNLSVVISGEVWVDFTNKGIDKGNALKLFREKHDIAFEETMAFGDFFNDVGMLKNAYYSFVMENASDEMKKYGRFIAKKNTENGVIEEIKKYI</sequence>
<keyword evidence="1" id="KW-0378">Hydrolase</keyword>
<evidence type="ECO:0000313" key="1">
    <source>
        <dbReference type="EMBL" id="OPX45262.1"/>
    </source>
</evidence>
<comment type="caution">
    <text evidence="1">The sequence shown here is derived from an EMBL/GenBank/DDBJ whole genome shotgun (WGS) entry which is preliminary data.</text>
</comment>
<dbReference type="PANTHER" id="PTHR10000:SF8">
    <property type="entry name" value="HAD SUPERFAMILY HYDROLASE-LIKE, TYPE 3"/>
    <property type="match status" value="1"/>
</dbReference>
<dbReference type="EC" id="3.1.3.23" evidence="1"/>
<gene>
    <name evidence="1" type="primary">ybiV</name>
    <name evidence="1" type="ORF">CLTHE_30260</name>
</gene>
<dbReference type="SFLD" id="SFLDG01140">
    <property type="entry name" value="C2.B:_Phosphomannomutase_and_P"/>
    <property type="match status" value="1"/>
</dbReference>
<dbReference type="CDD" id="cd07518">
    <property type="entry name" value="HAD_YbiV-Like"/>
    <property type="match status" value="1"/>
</dbReference>
<name>A0A1V4SMZ9_9CLOT</name>
<dbReference type="InterPro" id="IPR006379">
    <property type="entry name" value="HAD-SF_hydro_IIB"/>
</dbReference>
<dbReference type="EMBL" id="LTAY01000103">
    <property type="protein sequence ID" value="OPX45262.1"/>
    <property type="molecule type" value="Genomic_DNA"/>
</dbReference>
<dbReference type="NCBIfam" id="TIGR01484">
    <property type="entry name" value="HAD-SF-IIB"/>
    <property type="match status" value="1"/>
</dbReference>
<dbReference type="Gene3D" id="3.40.50.1000">
    <property type="entry name" value="HAD superfamily/HAD-like"/>
    <property type="match status" value="1"/>
</dbReference>
<dbReference type="Pfam" id="PF08282">
    <property type="entry name" value="Hydrolase_3"/>
    <property type="match status" value="1"/>
</dbReference>
<dbReference type="GO" id="GO:0005829">
    <property type="term" value="C:cytosol"/>
    <property type="evidence" value="ECO:0007669"/>
    <property type="project" value="TreeGrafter"/>
</dbReference>
<dbReference type="NCBIfam" id="TIGR00099">
    <property type="entry name" value="Cof-subfamily"/>
    <property type="match status" value="1"/>
</dbReference>
<dbReference type="Proteomes" id="UP000191448">
    <property type="component" value="Unassembled WGS sequence"/>
</dbReference>
<dbReference type="OrthoDB" id="9781413at2"/>
<dbReference type="InterPro" id="IPR023214">
    <property type="entry name" value="HAD_sf"/>
</dbReference>
<proteinExistence type="predicted"/>
<reference evidence="1 2" key="1">
    <citation type="submission" date="2016-02" db="EMBL/GenBank/DDBJ databases">
        <title>Genome sequence of Clostridium thermobutyricum DSM 4928.</title>
        <authorList>
            <person name="Poehlein A."/>
            <person name="Daniel R."/>
        </authorList>
    </citation>
    <scope>NUCLEOTIDE SEQUENCE [LARGE SCALE GENOMIC DNA]</scope>
    <source>
        <strain evidence="1 2">DSM 4928</strain>
    </source>
</reference>
<organism evidence="1 2">
    <name type="scientific">Clostridium thermobutyricum DSM 4928</name>
    <dbReference type="NCBI Taxonomy" id="1121339"/>
    <lineage>
        <taxon>Bacteria</taxon>
        <taxon>Bacillati</taxon>
        <taxon>Bacillota</taxon>
        <taxon>Clostridia</taxon>
        <taxon>Eubacteriales</taxon>
        <taxon>Clostridiaceae</taxon>
        <taxon>Clostridium</taxon>
    </lineage>
</organism>
<accession>A0A1V4SMZ9</accession>